<dbReference type="SUPFAM" id="SSF53067">
    <property type="entry name" value="Actin-like ATPase domain"/>
    <property type="match status" value="2"/>
</dbReference>
<dbReference type="Pfam" id="PF01869">
    <property type="entry name" value="BcrAD_BadFG"/>
    <property type="match status" value="1"/>
</dbReference>
<reference evidence="2 3" key="1">
    <citation type="submission" date="2020-03" db="EMBL/GenBank/DDBJ databases">
        <title>Vagococcus sp. nov., isolated from beetles.</title>
        <authorList>
            <person name="Hyun D.-W."/>
            <person name="Bae J.-W."/>
        </authorList>
    </citation>
    <scope>NUCLEOTIDE SEQUENCE [LARGE SCALE GENOMIC DNA]</scope>
    <source>
        <strain evidence="2 3">HDW17A</strain>
    </source>
</reference>
<dbReference type="Gene3D" id="3.30.420.40">
    <property type="match status" value="2"/>
</dbReference>
<protein>
    <recommendedName>
        <fullName evidence="1">ATPase BadF/BadG/BcrA/BcrD type domain-containing protein</fullName>
    </recommendedName>
</protein>
<dbReference type="PANTHER" id="PTHR43190:SF3">
    <property type="entry name" value="N-ACETYL-D-GLUCOSAMINE KINASE"/>
    <property type="match status" value="1"/>
</dbReference>
<dbReference type="PANTHER" id="PTHR43190">
    <property type="entry name" value="N-ACETYL-D-GLUCOSAMINE KINASE"/>
    <property type="match status" value="1"/>
</dbReference>
<dbReference type="InterPro" id="IPR002731">
    <property type="entry name" value="ATPase_BadF"/>
</dbReference>
<gene>
    <name evidence="2" type="ORF">G7081_00510</name>
</gene>
<keyword evidence="3" id="KW-1185">Reference proteome</keyword>
<dbReference type="InterPro" id="IPR043129">
    <property type="entry name" value="ATPase_NBD"/>
</dbReference>
<evidence type="ECO:0000259" key="1">
    <source>
        <dbReference type="Pfam" id="PF01869"/>
    </source>
</evidence>
<name>A0A6G8AKQ9_9ENTE</name>
<sequence length="300" mass="32665">MSYVIGVDAGGTKTEVTSYNVETEEEQATITVGAGNFIEDMDGALVRIIEGIKTVKSQHDPSEKCELILIGAAGLNASNEEAIILEKLQAEFADKIVLTGDGELAHYAILKGRDGELIIAGTGSVIISKQGNKWASYGGWGPLLGDEGSGYRLGLALAKNCLTEYDLNLEPSELSQAVLAHLKCEDIKTLPGIVRDLTKPEIASITQVLIDHPDDEPIAQDIVSREAQIFAEEYMTFYEMTYTYEEIFLGLNGGIIVNNETFLQAFIEKIQELGVAIGLAFPDSKISKGAYYWYVESLNK</sequence>
<dbReference type="RefSeq" id="WP_166006405.1">
    <property type="nucleotide sequence ID" value="NZ_CP049886.1"/>
</dbReference>
<dbReference type="EMBL" id="CP049886">
    <property type="protein sequence ID" value="QIL45674.1"/>
    <property type="molecule type" value="Genomic_DNA"/>
</dbReference>
<organism evidence="2 3">
    <name type="scientific">Vagococcus coleopterorum</name>
    <dbReference type="NCBI Taxonomy" id="2714946"/>
    <lineage>
        <taxon>Bacteria</taxon>
        <taxon>Bacillati</taxon>
        <taxon>Bacillota</taxon>
        <taxon>Bacilli</taxon>
        <taxon>Lactobacillales</taxon>
        <taxon>Enterococcaceae</taxon>
        <taxon>Vagococcus</taxon>
    </lineage>
</organism>
<evidence type="ECO:0000313" key="3">
    <source>
        <dbReference type="Proteomes" id="UP000500890"/>
    </source>
</evidence>
<dbReference type="Proteomes" id="UP000500890">
    <property type="component" value="Chromosome"/>
</dbReference>
<dbReference type="AlphaFoldDB" id="A0A6G8AKQ9"/>
<dbReference type="KEGG" id="vah:G7081_00510"/>
<dbReference type="InterPro" id="IPR052519">
    <property type="entry name" value="Euk-type_GlcNAc_Kinase"/>
</dbReference>
<feature type="domain" description="ATPase BadF/BadG/BcrA/BcrD type" evidence="1">
    <location>
        <begin position="5"/>
        <end position="157"/>
    </location>
</feature>
<proteinExistence type="predicted"/>
<accession>A0A6G8AKQ9</accession>
<evidence type="ECO:0000313" key="2">
    <source>
        <dbReference type="EMBL" id="QIL45674.1"/>
    </source>
</evidence>